<keyword evidence="2" id="KW-0067">ATP-binding</keyword>
<evidence type="ECO:0008006" key="5">
    <source>
        <dbReference type="Google" id="ProtNLM"/>
    </source>
</evidence>
<protein>
    <recommendedName>
        <fullName evidence="5">Actin-like ATPase domain-containing protein</fullName>
    </recommendedName>
</protein>
<comment type="caution">
    <text evidence="3">The sequence shown here is derived from an EMBL/GenBank/DDBJ whole genome shotgun (WGS) entry which is preliminary data.</text>
</comment>
<sequence>MSHSRKTPLLSIPIEFEPPVEDIRVVVGIDFGTTFSGFSYAFVKPENRKVDIVVNDNWPGIKGPAKINTVLQYDDDYEDVITWGANALAIEPSRRDKNNKQPPKPIELFKFHLGDVPEEEKPTLPDGMTPEKAITDYLREMGKVIQQEIKRCWPDIDFYRHVRIVVTVPAGFTEEAKTTMRRCLYGADLIKRIGTLCLQFTTEPEAAAIYCMSTLEEHGLTTGAKYLIVDCGGGTVDLTVRKLLSESRLREMTMSTCGYHGGSYVDKNFLEFFESKVGKSAMDMLKKNHYSQVNYLVQQFCFQVKIPFTGDKAEFKTYELDIDRKCPAVKKYVDGTQRDELVVNDWIIDLDFETVKSFFDKVIESILTLIEQQLKKCTSCSVMFLVGGFSESKYFQSRVKQNFENQIKIAVPPRPVIAVVNGACEYGLNMKSISTRVLKWTYGVEIAPKWQASDPPDRKMSNGRIKKFSLIVKKGTEVNATDEYSQSFSPPEPDATTLKFTIYYTSKDDATYCDEPEMNSLGSFNIELPDPHLGMNRPVLLTLCFGSMEIVATAKNQTTDEDYRTTFSSAEI</sequence>
<dbReference type="OMA" id="RAMWIRK"/>
<gene>
    <name evidence="3" type="ORF">RirG_139320</name>
</gene>
<dbReference type="InterPro" id="IPR043129">
    <property type="entry name" value="ATPase_NBD"/>
</dbReference>
<dbReference type="Proteomes" id="UP000022910">
    <property type="component" value="Unassembled WGS sequence"/>
</dbReference>
<evidence type="ECO:0000313" key="3">
    <source>
        <dbReference type="EMBL" id="EXX64801.1"/>
    </source>
</evidence>
<dbReference type="Pfam" id="PF00012">
    <property type="entry name" value="HSP70"/>
    <property type="match status" value="1"/>
</dbReference>
<dbReference type="PANTHER" id="PTHR14187">
    <property type="entry name" value="ALPHA KINASE/ELONGATION FACTOR 2 KINASE"/>
    <property type="match status" value="1"/>
</dbReference>
<name>A0A015KXQ5_RHIIW</name>
<dbReference type="GO" id="GO:0005524">
    <property type="term" value="F:ATP binding"/>
    <property type="evidence" value="ECO:0007669"/>
    <property type="project" value="UniProtKB-KW"/>
</dbReference>
<keyword evidence="4" id="KW-1185">Reference proteome</keyword>
<dbReference type="OrthoDB" id="2963168at2759"/>
<dbReference type="HOGENOM" id="CLU_009958_7_1_1"/>
<dbReference type="InterPro" id="IPR013126">
    <property type="entry name" value="Hsp_70_fam"/>
</dbReference>
<reference evidence="3 4" key="1">
    <citation type="submission" date="2014-02" db="EMBL/GenBank/DDBJ databases">
        <title>Single nucleus genome sequencing reveals high similarity among nuclei of an endomycorrhizal fungus.</title>
        <authorList>
            <person name="Lin K."/>
            <person name="Geurts R."/>
            <person name="Zhang Z."/>
            <person name="Limpens E."/>
            <person name="Saunders D.G."/>
            <person name="Mu D."/>
            <person name="Pang E."/>
            <person name="Cao H."/>
            <person name="Cha H."/>
            <person name="Lin T."/>
            <person name="Zhou Q."/>
            <person name="Shang Y."/>
            <person name="Li Y."/>
            <person name="Ivanov S."/>
            <person name="Sharma T."/>
            <person name="Velzen R.V."/>
            <person name="Ruijter N.D."/>
            <person name="Aanen D.K."/>
            <person name="Win J."/>
            <person name="Kamoun S."/>
            <person name="Bisseling T."/>
            <person name="Huang S."/>
        </authorList>
    </citation>
    <scope>NUCLEOTIDE SEQUENCE [LARGE SCALE GENOMIC DNA]</scope>
    <source>
        <strain evidence="4">DAOM197198w</strain>
    </source>
</reference>
<dbReference type="EMBL" id="JEMT01022801">
    <property type="protein sequence ID" value="EXX64801.1"/>
    <property type="molecule type" value="Genomic_DNA"/>
</dbReference>
<evidence type="ECO:0000256" key="2">
    <source>
        <dbReference type="ARBA" id="ARBA00022840"/>
    </source>
</evidence>
<proteinExistence type="predicted"/>
<dbReference type="GO" id="GO:0140662">
    <property type="term" value="F:ATP-dependent protein folding chaperone"/>
    <property type="evidence" value="ECO:0007669"/>
    <property type="project" value="InterPro"/>
</dbReference>
<dbReference type="Gene3D" id="3.30.420.40">
    <property type="match status" value="1"/>
</dbReference>
<dbReference type="SUPFAM" id="SSF53067">
    <property type="entry name" value="Actin-like ATPase domain"/>
    <property type="match status" value="2"/>
</dbReference>
<dbReference type="PANTHER" id="PTHR14187:SF5">
    <property type="entry name" value="HEAT SHOCK 70 KDA PROTEIN 12A"/>
    <property type="match status" value="1"/>
</dbReference>
<dbReference type="STRING" id="1432141.A0A015KXQ5"/>
<evidence type="ECO:0000313" key="4">
    <source>
        <dbReference type="Proteomes" id="UP000022910"/>
    </source>
</evidence>
<organism evidence="3 4">
    <name type="scientific">Rhizophagus irregularis (strain DAOM 197198w)</name>
    <name type="common">Glomus intraradices</name>
    <dbReference type="NCBI Taxonomy" id="1432141"/>
    <lineage>
        <taxon>Eukaryota</taxon>
        <taxon>Fungi</taxon>
        <taxon>Fungi incertae sedis</taxon>
        <taxon>Mucoromycota</taxon>
        <taxon>Glomeromycotina</taxon>
        <taxon>Glomeromycetes</taxon>
        <taxon>Glomerales</taxon>
        <taxon>Glomeraceae</taxon>
        <taxon>Rhizophagus</taxon>
    </lineage>
</organism>
<accession>A0A015KXQ5</accession>
<keyword evidence="1" id="KW-0547">Nucleotide-binding</keyword>
<evidence type="ECO:0000256" key="1">
    <source>
        <dbReference type="ARBA" id="ARBA00022741"/>
    </source>
</evidence>
<dbReference type="AlphaFoldDB" id="A0A015KXQ5"/>